<dbReference type="InterPro" id="IPR050900">
    <property type="entry name" value="Transposase_IS3/IS150/IS904"/>
</dbReference>
<reference evidence="2 3" key="1">
    <citation type="submission" date="2023-07" db="EMBL/GenBank/DDBJ databases">
        <title>Sequencing the genomes of 1000 actinobacteria strains.</title>
        <authorList>
            <person name="Klenk H.-P."/>
        </authorList>
    </citation>
    <scope>NUCLEOTIDE SEQUENCE [LARGE SCALE GENOMIC DNA]</scope>
    <source>
        <strain evidence="2 3">DSM 45805</strain>
    </source>
</reference>
<dbReference type="PANTHER" id="PTHR46889:SF4">
    <property type="entry name" value="TRANSPOSASE INSO FOR INSERTION SEQUENCE ELEMENT IS911B-RELATED"/>
    <property type="match status" value="1"/>
</dbReference>
<dbReference type="EMBL" id="JAUSUT010000001">
    <property type="protein sequence ID" value="MDQ0382495.1"/>
    <property type="molecule type" value="Genomic_DNA"/>
</dbReference>
<dbReference type="Proteomes" id="UP001229651">
    <property type="component" value="Unassembled WGS sequence"/>
</dbReference>
<dbReference type="SUPFAM" id="SSF53098">
    <property type="entry name" value="Ribonuclease H-like"/>
    <property type="match status" value="1"/>
</dbReference>
<feature type="domain" description="HTH-like" evidence="1">
    <location>
        <begin position="1"/>
        <end position="35"/>
    </location>
</feature>
<evidence type="ECO:0000313" key="2">
    <source>
        <dbReference type="EMBL" id="MDQ0382495.1"/>
    </source>
</evidence>
<name>A0ABU0F631_9PSEU</name>
<comment type="caution">
    <text evidence="2">The sequence shown here is derived from an EMBL/GenBank/DDBJ whole genome shotgun (WGS) entry which is preliminary data.</text>
</comment>
<dbReference type="Pfam" id="PF13276">
    <property type="entry name" value="HTH_21"/>
    <property type="match status" value="1"/>
</dbReference>
<sequence>MRAELVLGYGEQVNHKRVARLMREAGLQDVSRRRRRKNLVGGPTAEDLVNRQFSVDAPDFLWLTDITDQPTRHGKLYCAVVMDAYSRHTPR</sequence>
<evidence type="ECO:0000259" key="1">
    <source>
        <dbReference type="Pfam" id="PF13276"/>
    </source>
</evidence>
<dbReference type="InterPro" id="IPR025948">
    <property type="entry name" value="HTH-like_dom"/>
</dbReference>
<gene>
    <name evidence="2" type="ORF">FB470_006489</name>
</gene>
<proteinExistence type="predicted"/>
<accession>A0ABU0F631</accession>
<dbReference type="InterPro" id="IPR012337">
    <property type="entry name" value="RNaseH-like_sf"/>
</dbReference>
<dbReference type="PANTHER" id="PTHR46889">
    <property type="entry name" value="TRANSPOSASE INSF FOR INSERTION SEQUENCE IS3B-RELATED"/>
    <property type="match status" value="1"/>
</dbReference>
<evidence type="ECO:0000313" key="3">
    <source>
        <dbReference type="Proteomes" id="UP001229651"/>
    </source>
</evidence>
<organism evidence="2 3">
    <name type="scientific">Amycolatopsis thermophila</name>
    <dbReference type="NCBI Taxonomy" id="206084"/>
    <lineage>
        <taxon>Bacteria</taxon>
        <taxon>Bacillati</taxon>
        <taxon>Actinomycetota</taxon>
        <taxon>Actinomycetes</taxon>
        <taxon>Pseudonocardiales</taxon>
        <taxon>Pseudonocardiaceae</taxon>
        <taxon>Amycolatopsis</taxon>
    </lineage>
</organism>
<keyword evidence="3" id="KW-1185">Reference proteome</keyword>
<protein>
    <submittedName>
        <fullName evidence="2">Transposase InsO family protein</fullName>
    </submittedName>
</protein>